<sequence>MKEVRDERRPGRGGGGMGLEKRTDEKKKGKMKEGRKDER</sequence>
<reference evidence="2" key="1">
    <citation type="submission" date="2023-11" db="EMBL/GenBank/DDBJ databases">
        <title>Genome assemblies of two species of porcelain crab, Petrolisthes cinctipes and Petrolisthes manimaculis (Anomura: Porcellanidae).</title>
        <authorList>
            <person name="Angst P."/>
        </authorList>
    </citation>
    <scope>NUCLEOTIDE SEQUENCE</scope>
    <source>
        <strain evidence="2">PB745_02</strain>
        <tissue evidence="2">Gill</tissue>
    </source>
</reference>
<feature type="compositionally biased region" description="Basic and acidic residues" evidence="1">
    <location>
        <begin position="1"/>
        <end position="10"/>
    </location>
</feature>
<organism evidence="2 3">
    <name type="scientific">Petrolisthes manimaculis</name>
    <dbReference type="NCBI Taxonomy" id="1843537"/>
    <lineage>
        <taxon>Eukaryota</taxon>
        <taxon>Metazoa</taxon>
        <taxon>Ecdysozoa</taxon>
        <taxon>Arthropoda</taxon>
        <taxon>Crustacea</taxon>
        <taxon>Multicrustacea</taxon>
        <taxon>Malacostraca</taxon>
        <taxon>Eumalacostraca</taxon>
        <taxon>Eucarida</taxon>
        <taxon>Decapoda</taxon>
        <taxon>Pleocyemata</taxon>
        <taxon>Anomura</taxon>
        <taxon>Galatheoidea</taxon>
        <taxon>Porcellanidae</taxon>
        <taxon>Petrolisthes</taxon>
    </lineage>
</organism>
<feature type="region of interest" description="Disordered" evidence="1">
    <location>
        <begin position="1"/>
        <end position="39"/>
    </location>
</feature>
<dbReference type="AlphaFoldDB" id="A0AAE1UQ07"/>
<protein>
    <submittedName>
        <fullName evidence="2">Uncharacterized protein</fullName>
    </submittedName>
</protein>
<feature type="compositionally biased region" description="Basic and acidic residues" evidence="1">
    <location>
        <begin position="19"/>
        <end position="39"/>
    </location>
</feature>
<keyword evidence="3" id="KW-1185">Reference proteome</keyword>
<feature type="non-terminal residue" evidence="2">
    <location>
        <position position="39"/>
    </location>
</feature>
<name>A0AAE1UQ07_9EUCA</name>
<evidence type="ECO:0000313" key="3">
    <source>
        <dbReference type="Proteomes" id="UP001292094"/>
    </source>
</evidence>
<dbReference type="EMBL" id="JAWZYT010000053">
    <property type="protein sequence ID" value="KAK4328851.1"/>
    <property type="molecule type" value="Genomic_DNA"/>
</dbReference>
<accession>A0AAE1UQ07</accession>
<comment type="caution">
    <text evidence="2">The sequence shown here is derived from an EMBL/GenBank/DDBJ whole genome shotgun (WGS) entry which is preliminary data.</text>
</comment>
<proteinExistence type="predicted"/>
<dbReference type="Proteomes" id="UP001292094">
    <property type="component" value="Unassembled WGS sequence"/>
</dbReference>
<gene>
    <name evidence="2" type="ORF">Pmani_000767</name>
</gene>
<evidence type="ECO:0000256" key="1">
    <source>
        <dbReference type="SAM" id="MobiDB-lite"/>
    </source>
</evidence>
<evidence type="ECO:0000313" key="2">
    <source>
        <dbReference type="EMBL" id="KAK4328851.1"/>
    </source>
</evidence>